<dbReference type="InterPro" id="IPR029033">
    <property type="entry name" value="His_PPase_superfam"/>
</dbReference>
<dbReference type="InterPro" id="IPR001345">
    <property type="entry name" value="PG/BPGM_mutase_AS"/>
</dbReference>
<comment type="caution">
    <text evidence="8">The sequence shown here is derived from an EMBL/GenBank/DDBJ whole genome shotgun (WGS) entry which is preliminary data.</text>
</comment>
<keyword evidence="3" id="KW-0324">Glycolysis</keyword>
<evidence type="ECO:0000256" key="4">
    <source>
        <dbReference type="ARBA" id="ARBA00023235"/>
    </source>
</evidence>
<evidence type="ECO:0000256" key="5">
    <source>
        <dbReference type="PIRSR" id="PIRSR613078-1"/>
    </source>
</evidence>
<evidence type="ECO:0000256" key="7">
    <source>
        <dbReference type="PIRSR" id="PIRSR613078-3"/>
    </source>
</evidence>
<dbReference type="EMBL" id="MEUJ01000010">
    <property type="protein sequence ID" value="OGC39323.1"/>
    <property type="molecule type" value="Genomic_DNA"/>
</dbReference>
<sequence length="214" mass="24452">MQRTKLFLIRHGETESNSEFRYKGQEESPLSKQGITEAKRLAKALKIVPFKAIYCSTLSRSIDTAKAIAKFHKGLTPMAEEGLMERYYGDFENKTFNELKKEYPKLYKQWLYCPNQAPIPNAETLEQLQARGIKAVNKIIKKHAGETVCIVAHGGINRAILFHFLGLTLDNFFRIKQDNSCLNIIEVDERGPMVALINSTAHLGEKRINFEGRY</sequence>
<feature type="binding site" evidence="6">
    <location>
        <begin position="85"/>
        <end position="88"/>
    </location>
    <ligand>
        <name>substrate</name>
    </ligand>
</feature>
<comment type="similarity">
    <text evidence="1">Belongs to the phosphoglycerate mutase family. BPG-dependent PGAM subfamily.</text>
</comment>
<dbReference type="InterPro" id="IPR013078">
    <property type="entry name" value="His_Pase_superF_clade-1"/>
</dbReference>
<evidence type="ECO:0000256" key="3">
    <source>
        <dbReference type="ARBA" id="ARBA00023152"/>
    </source>
</evidence>
<dbReference type="GO" id="GO:0004619">
    <property type="term" value="F:phosphoglycerate mutase activity"/>
    <property type="evidence" value="ECO:0007669"/>
    <property type="project" value="UniProtKB-EC"/>
</dbReference>
<evidence type="ECO:0000256" key="2">
    <source>
        <dbReference type="ARBA" id="ARBA00012028"/>
    </source>
</evidence>
<proteinExistence type="inferred from homology"/>
<name>A0A1F4U4V6_UNCSA</name>
<dbReference type="SMART" id="SM00855">
    <property type="entry name" value="PGAM"/>
    <property type="match status" value="1"/>
</dbReference>
<dbReference type="PROSITE" id="PS00175">
    <property type="entry name" value="PG_MUTASE"/>
    <property type="match status" value="1"/>
</dbReference>
<dbReference type="AlphaFoldDB" id="A0A1F4U4V6"/>
<accession>A0A1F4U4V6</accession>
<evidence type="ECO:0000256" key="1">
    <source>
        <dbReference type="ARBA" id="ARBA00006717"/>
    </source>
</evidence>
<evidence type="ECO:0000256" key="6">
    <source>
        <dbReference type="PIRSR" id="PIRSR613078-2"/>
    </source>
</evidence>
<organism evidence="8 9">
    <name type="scientific">candidate division WOR-1 bacterium RIFOXYC2_FULL_46_14</name>
    <dbReference type="NCBI Taxonomy" id="1802587"/>
    <lineage>
        <taxon>Bacteria</taxon>
        <taxon>Bacillati</taxon>
        <taxon>Saganbacteria</taxon>
    </lineage>
</organism>
<protein>
    <recommendedName>
        <fullName evidence="2">phosphoglycerate mutase (2,3-diphosphoglycerate-dependent)</fullName>
        <ecNumber evidence="2">5.4.2.11</ecNumber>
    </recommendedName>
</protein>
<dbReference type="EC" id="5.4.2.11" evidence="2"/>
<feature type="binding site" evidence="6">
    <location>
        <position position="60"/>
    </location>
    <ligand>
        <name>substrate</name>
    </ligand>
</feature>
<dbReference type="Pfam" id="PF00300">
    <property type="entry name" value="His_Phos_1"/>
    <property type="match status" value="1"/>
</dbReference>
<dbReference type="Proteomes" id="UP000179242">
    <property type="component" value="Unassembled WGS sequence"/>
</dbReference>
<dbReference type="PANTHER" id="PTHR11931">
    <property type="entry name" value="PHOSPHOGLYCERATE MUTASE"/>
    <property type="match status" value="1"/>
</dbReference>
<reference evidence="8 9" key="1">
    <citation type="journal article" date="2016" name="Nat. Commun.">
        <title>Thousands of microbial genomes shed light on interconnected biogeochemical processes in an aquifer system.</title>
        <authorList>
            <person name="Anantharaman K."/>
            <person name="Brown C.T."/>
            <person name="Hug L.A."/>
            <person name="Sharon I."/>
            <person name="Castelle C.J."/>
            <person name="Probst A.J."/>
            <person name="Thomas B.C."/>
            <person name="Singh A."/>
            <person name="Wilkins M.J."/>
            <person name="Karaoz U."/>
            <person name="Brodie E.L."/>
            <person name="Williams K.H."/>
            <person name="Hubbard S.S."/>
            <person name="Banfield J.F."/>
        </authorList>
    </citation>
    <scope>NUCLEOTIDE SEQUENCE [LARGE SCALE GENOMIC DNA]</scope>
</reference>
<dbReference type="SUPFAM" id="SSF53254">
    <property type="entry name" value="Phosphoglycerate mutase-like"/>
    <property type="match status" value="1"/>
</dbReference>
<dbReference type="CDD" id="cd07067">
    <property type="entry name" value="HP_PGM_like"/>
    <property type="match status" value="1"/>
</dbReference>
<keyword evidence="4" id="KW-0413">Isomerase</keyword>
<dbReference type="PIRSF" id="PIRSF000709">
    <property type="entry name" value="6PFK_2-Ptase"/>
    <property type="match status" value="1"/>
</dbReference>
<evidence type="ECO:0000313" key="8">
    <source>
        <dbReference type="EMBL" id="OGC39323.1"/>
    </source>
</evidence>
<feature type="active site" description="Tele-phosphohistidine intermediate" evidence="5">
    <location>
        <position position="11"/>
    </location>
</feature>
<feature type="active site" description="Proton donor/acceptor" evidence="5">
    <location>
        <position position="85"/>
    </location>
</feature>
<dbReference type="GO" id="GO:0006096">
    <property type="term" value="P:glycolytic process"/>
    <property type="evidence" value="ECO:0007669"/>
    <property type="project" value="UniProtKB-KW"/>
</dbReference>
<feature type="site" description="Transition state stabilizer" evidence="7">
    <location>
        <position position="153"/>
    </location>
</feature>
<feature type="binding site" evidence="6">
    <location>
        <begin position="10"/>
        <end position="17"/>
    </location>
    <ligand>
        <name>substrate</name>
    </ligand>
</feature>
<dbReference type="InterPro" id="IPR005952">
    <property type="entry name" value="Phosphogly_mut1"/>
</dbReference>
<dbReference type="Gene3D" id="3.40.50.1240">
    <property type="entry name" value="Phosphoglycerate mutase-like"/>
    <property type="match status" value="1"/>
</dbReference>
<gene>
    <name evidence="8" type="ORF">A2438_00065</name>
</gene>
<evidence type="ECO:0000313" key="9">
    <source>
        <dbReference type="Proteomes" id="UP000179242"/>
    </source>
</evidence>